<organism evidence="3 4">
    <name type="scientific">Alloalcanivorax xenomutans</name>
    <dbReference type="NCBI Taxonomy" id="1094342"/>
    <lineage>
        <taxon>Bacteria</taxon>
        <taxon>Pseudomonadati</taxon>
        <taxon>Pseudomonadota</taxon>
        <taxon>Gammaproteobacteria</taxon>
        <taxon>Oceanospirillales</taxon>
        <taxon>Alcanivoracaceae</taxon>
        <taxon>Alloalcanivorax</taxon>
    </lineage>
</organism>
<proteinExistence type="predicted"/>
<accession>A0A9Q3ZEM4</accession>
<reference evidence="3" key="1">
    <citation type="submission" date="2022-01" db="EMBL/GenBank/DDBJ databases">
        <authorList>
            <person name="Karlyshev A.V."/>
            <person name="Jaspars M."/>
        </authorList>
    </citation>
    <scope>NUCLEOTIDE SEQUENCE</scope>
    <source>
        <strain evidence="3">AGSA3-2</strain>
    </source>
</reference>
<dbReference type="EMBL" id="JAJVKT010000008">
    <property type="protein sequence ID" value="MCE7508681.1"/>
    <property type="molecule type" value="Genomic_DNA"/>
</dbReference>
<name>A0A9Q3ZEM4_9GAMM</name>
<dbReference type="Gene3D" id="3.90.930.50">
    <property type="match status" value="1"/>
</dbReference>
<comment type="caution">
    <text evidence="3">The sequence shown here is derived from an EMBL/GenBank/DDBJ whole genome shotgun (WGS) entry which is preliminary data.</text>
</comment>
<dbReference type="AlphaFoldDB" id="A0A9Q3ZEM4"/>
<dbReference type="KEGG" id="axe:P40_11975"/>
<sequence>MSEPDFVAVQRRFAAHLRDPDRHAAPEGLEDRRLAVYRDLFFNNVQGILSQGFPVLHGVLPEDRWRALVRAFFHRHRSHSPYFLQIPGEFVAFLAGEYQPDPQDPPYLAELAHYEWMEVVLDTATEEIPQRGYDPDGDLLAGVPVLNPLHVLQGYRFPVHRIGPDYRPDRPLAEPVWLLIHRDRDDRVRFTELNPATARMLQLMAASPEEQGEAVLTRLAEELNFADQSALHGFAVELLEQLRGKDVILGAR</sequence>
<dbReference type="GO" id="GO:0003677">
    <property type="term" value="F:DNA binding"/>
    <property type="evidence" value="ECO:0007669"/>
    <property type="project" value="UniProtKB-KW"/>
</dbReference>
<dbReference type="InterPro" id="IPR044922">
    <property type="entry name" value="DUF2063_N_sf"/>
</dbReference>
<gene>
    <name evidence="3" type="ORF">LZG35_08535</name>
</gene>
<feature type="domain" description="Putative DNA-binding" evidence="1">
    <location>
        <begin position="9"/>
        <end position="94"/>
    </location>
</feature>
<evidence type="ECO:0000313" key="4">
    <source>
        <dbReference type="Proteomes" id="UP001107961"/>
    </source>
</evidence>
<protein>
    <submittedName>
        <fullName evidence="3">DNA-binding domain-containing protein</fullName>
    </submittedName>
</protein>
<dbReference type="GeneID" id="94687022"/>
<feature type="domain" description="NGO1945-like C-terminal" evidence="2">
    <location>
        <begin position="147"/>
        <end position="243"/>
    </location>
</feature>
<evidence type="ECO:0000259" key="1">
    <source>
        <dbReference type="Pfam" id="PF09836"/>
    </source>
</evidence>
<dbReference type="RefSeq" id="WP_022994261.1">
    <property type="nucleotide sequence ID" value="NZ_CP012331.1"/>
</dbReference>
<dbReference type="Pfam" id="PF09836">
    <property type="entry name" value="DUF2063"/>
    <property type="match status" value="1"/>
</dbReference>
<dbReference type="Pfam" id="PF22106">
    <property type="entry name" value="NGO1945_C"/>
    <property type="match status" value="1"/>
</dbReference>
<evidence type="ECO:0000313" key="3">
    <source>
        <dbReference type="EMBL" id="MCE7508681.1"/>
    </source>
</evidence>
<keyword evidence="4" id="KW-1185">Reference proteome</keyword>
<dbReference type="InterPro" id="IPR054098">
    <property type="entry name" value="NGO1945-like_C"/>
</dbReference>
<dbReference type="Proteomes" id="UP001107961">
    <property type="component" value="Unassembled WGS sequence"/>
</dbReference>
<dbReference type="InterPro" id="IPR018640">
    <property type="entry name" value="DUF2063"/>
</dbReference>
<evidence type="ECO:0000259" key="2">
    <source>
        <dbReference type="Pfam" id="PF22106"/>
    </source>
</evidence>
<dbReference type="Gene3D" id="1.10.150.690">
    <property type="entry name" value="DUF2063"/>
    <property type="match status" value="1"/>
</dbReference>
<keyword evidence="3" id="KW-0238">DNA-binding</keyword>